<dbReference type="KEGG" id="amon:H9L24_03830"/>
<dbReference type="Proteomes" id="UP000516057">
    <property type="component" value="Chromosome"/>
</dbReference>
<evidence type="ECO:0000259" key="4">
    <source>
        <dbReference type="PROSITE" id="PS50008"/>
    </source>
</evidence>
<dbReference type="GO" id="GO:0035556">
    <property type="term" value="P:intracellular signal transduction"/>
    <property type="evidence" value="ECO:0007669"/>
    <property type="project" value="InterPro"/>
</dbReference>
<evidence type="ECO:0000313" key="5">
    <source>
        <dbReference type="EMBL" id="QNP60061.1"/>
    </source>
</evidence>
<keyword evidence="2" id="KW-0808">Transferase</keyword>
<dbReference type="EMBL" id="CP060790">
    <property type="protein sequence ID" value="QNP60061.1"/>
    <property type="molecule type" value="Genomic_DNA"/>
</dbReference>
<comment type="similarity">
    <text evidence="1">Belongs to the HipA Ser/Thr kinase family.</text>
</comment>
<dbReference type="GO" id="GO:0004435">
    <property type="term" value="F:phosphatidylinositol-4,5-bisphosphate phospholipase C activity"/>
    <property type="evidence" value="ECO:0007669"/>
    <property type="project" value="InterPro"/>
</dbReference>
<dbReference type="Pfam" id="PF13657">
    <property type="entry name" value="Couple_hipA"/>
    <property type="match status" value="1"/>
</dbReference>
<evidence type="ECO:0000313" key="6">
    <source>
        <dbReference type="Proteomes" id="UP000516057"/>
    </source>
</evidence>
<dbReference type="GO" id="GO:0006629">
    <property type="term" value="P:lipid metabolic process"/>
    <property type="evidence" value="ECO:0007669"/>
    <property type="project" value="InterPro"/>
</dbReference>
<dbReference type="InterPro" id="IPR017508">
    <property type="entry name" value="HipA_N1"/>
</dbReference>
<dbReference type="NCBIfam" id="TIGR03071">
    <property type="entry name" value="couple_hipA"/>
    <property type="match status" value="1"/>
</dbReference>
<gene>
    <name evidence="5" type="ORF">H9L24_03830</name>
</gene>
<dbReference type="InterPro" id="IPR052028">
    <property type="entry name" value="HipA_Ser/Thr_kinase"/>
</dbReference>
<dbReference type="InterPro" id="IPR001711">
    <property type="entry name" value="PLipase_C_Pinositol-sp_Y"/>
</dbReference>
<protein>
    <submittedName>
        <fullName evidence="5">HipA domain-containing protein</fullName>
    </submittedName>
</protein>
<keyword evidence="6" id="KW-1185">Reference proteome</keyword>
<dbReference type="Pfam" id="PF07804">
    <property type="entry name" value="HipA_C"/>
    <property type="match status" value="1"/>
</dbReference>
<name>A0A7H0HHP5_9BURK</name>
<dbReference type="PROSITE" id="PS50008">
    <property type="entry name" value="PIPLC_Y_DOMAIN"/>
    <property type="match status" value="1"/>
</dbReference>
<accession>A0A7H0HHP5</accession>
<organism evidence="5 6">
    <name type="scientific">Paenacidovorax monticola</name>
    <dbReference type="NCBI Taxonomy" id="1926868"/>
    <lineage>
        <taxon>Bacteria</taxon>
        <taxon>Pseudomonadati</taxon>
        <taxon>Pseudomonadota</taxon>
        <taxon>Betaproteobacteria</taxon>
        <taxon>Burkholderiales</taxon>
        <taxon>Comamonadaceae</taxon>
        <taxon>Paenacidovorax</taxon>
    </lineage>
</organism>
<sequence>MSSAFPAQGLDLALDVFFGTDPVGRLAFDPAQDQFSFAYSAAWRQRAHRFQLSPHIPLDGEVPAVAVRRFIDNLLPEGRALDVVSSFTHVQKSNLFGLIRVLGRETAGALSLLPAGQQPQAQEAQRRPVALAELQQRIDDRNRIPFAIWDDKVRMSVAGYQDKLLVLREGDALFLADGSLSSTHILKPEPLSDKLPCMVANEHFCMRLVNRLGQRRLKENWAAEAEILRVPAPVLCVERFDRVRDGGDVRRVHVIDGCQALNLPVSHKYERPLGNAEDVRHIRDGASFEALTTLRPHLSNAAIGIRQMALWAIATLLLGNSDAHGKNISFFGRGDALAVAPFYDLVSVAVYDARHIDQELAMAFGDEFALPAVKSFALADFCERLGFPRRTFARELKQLCEWAREEARAQALDPVYVEAERPFVRTLADYVVARADFLLGQVAEIPRFSGDLF</sequence>
<dbReference type="PANTHER" id="PTHR37419:SF1">
    <property type="entry name" value="SERINE_THREONINE-PROTEIN KINASE TOXIN HIPA"/>
    <property type="match status" value="1"/>
</dbReference>
<evidence type="ECO:0000256" key="1">
    <source>
        <dbReference type="ARBA" id="ARBA00010164"/>
    </source>
</evidence>
<dbReference type="GO" id="GO:0005829">
    <property type="term" value="C:cytosol"/>
    <property type="evidence" value="ECO:0007669"/>
    <property type="project" value="TreeGrafter"/>
</dbReference>
<dbReference type="AlphaFoldDB" id="A0A7H0HHP5"/>
<feature type="domain" description="PI-PLC Y-box" evidence="4">
    <location>
        <begin position="137"/>
        <end position="191"/>
    </location>
</feature>
<reference evidence="5 6" key="1">
    <citation type="submission" date="2020-08" db="EMBL/GenBank/DDBJ databases">
        <title>Genome sequence of Acidovorax monticola KACC 19171T.</title>
        <authorList>
            <person name="Hyun D.-W."/>
            <person name="Bae J.-W."/>
        </authorList>
    </citation>
    <scope>NUCLEOTIDE SEQUENCE [LARGE SCALE GENOMIC DNA]</scope>
    <source>
        <strain evidence="5 6">KACC 19171</strain>
    </source>
</reference>
<dbReference type="PANTHER" id="PTHR37419">
    <property type="entry name" value="SERINE/THREONINE-PROTEIN KINASE TOXIN HIPA"/>
    <property type="match status" value="1"/>
</dbReference>
<proteinExistence type="inferred from homology"/>
<evidence type="ECO:0000256" key="3">
    <source>
        <dbReference type="ARBA" id="ARBA00022777"/>
    </source>
</evidence>
<keyword evidence="3" id="KW-0418">Kinase</keyword>
<dbReference type="RefSeq" id="WP_187737042.1">
    <property type="nucleotide sequence ID" value="NZ_CP060790.1"/>
</dbReference>
<dbReference type="InterPro" id="IPR012893">
    <property type="entry name" value="HipA-like_C"/>
</dbReference>
<dbReference type="GO" id="GO:0004674">
    <property type="term" value="F:protein serine/threonine kinase activity"/>
    <property type="evidence" value="ECO:0007669"/>
    <property type="project" value="TreeGrafter"/>
</dbReference>
<evidence type="ECO:0000256" key="2">
    <source>
        <dbReference type="ARBA" id="ARBA00022679"/>
    </source>
</evidence>